<evidence type="ECO:0000256" key="1">
    <source>
        <dbReference type="SAM" id="MobiDB-lite"/>
    </source>
</evidence>
<reference evidence="5" key="1">
    <citation type="submission" date="2017-02" db="UniProtKB">
        <authorList>
            <consortium name="WormBaseParasite"/>
        </authorList>
    </citation>
    <scope>IDENTIFICATION</scope>
</reference>
<protein>
    <submittedName>
        <fullName evidence="3 5">Uncharacterized protein</fullName>
    </submittedName>
</protein>
<feature type="chain" id="PRO_5043126301" evidence="2">
    <location>
        <begin position="19"/>
        <end position="181"/>
    </location>
</feature>
<feature type="region of interest" description="Disordered" evidence="1">
    <location>
        <begin position="103"/>
        <end position="123"/>
    </location>
</feature>
<proteinExistence type="predicted"/>
<feature type="compositionally biased region" description="Basic and acidic residues" evidence="1">
    <location>
        <begin position="112"/>
        <end position="123"/>
    </location>
</feature>
<sequence length="181" mass="20628">MLWLILFYSLCIRQWILAEENAGHLNSTDSNSKLTENAMIETNVTTLLSAFASVIAFCLHFSESNFFDFKTLIPQFFGTSAIEKHPEKVKFVKQSSSELGDILSPIQENDSGNDKKEYTNTGSKVEKEYRKQSVAEPSAGIVRKMWTNVGRAPSSSRRTIHRYERLSQHDDDGYYPSNVIY</sequence>
<dbReference type="OrthoDB" id="5856953at2759"/>
<feature type="signal peptide" evidence="2">
    <location>
        <begin position="1"/>
        <end position="18"/>
    </location>
</feature>
<evidence type="ECO:0000313" key="4">
    <source>
        <dbReference type="Proteomes" id="UP000276776"/>
    </source>
</evidence>
<organism evidence="5">
    <name type="scientific">Thelazia callipaeda</name>
    <name type="common">Oriental eyeworm</name>
    <name type="synonym">Parasitic nematode</name>
    <dbReference type="NCBI Taxonomy" id="103827"/>
    <lineage>
        <taxon>Eukaryota</taxon>
        <taxon>Metazoa</taxon>
        <taxon>Ecdysozoa</taxon>
        <taxon>Nematoda</taxon>
        <taxon>Chromadorea</taxon>
        <taxon>Rhabditida</taxon>
        <taxon>Spirurina</taxon>
        <taxon>Spiruromorpha</taxon>
        <taxon>Thelazioidea</taxon>
        <taxon>Thelaziidae</taxon>
        <taxon>Thelazia</taxon>
    </lineage>
</organism>
<gene>
    <name evidence="3" type="ORF">TCLT_LOCUS742</name>
</gene>
<dbReference type="EMBL" id="UYYF01000064">
    <property type="protein sequence ID" value="VDM95829.1"/>
    <property type="molecule type" value="Genomic_DNA"/>
</dbReference>
<dbReference type="AlphaFoldDB" id="A0A0N5CKX4"/>
<evidence type="ECO:0000313" key="5">
    <source>
        <dbReference type="WBParaSite" id="TCLT_0000074101-mRNA-1"/>
    </source>
</evidence>
<evidence type="ECO:0000256" key="2">
    <source>
        <dbReference type="SAM" id="SignalP"/>
    </source>
</evidence>
<dbReference type="WBParaSite" id="TCLT_0000074101-mRNA-1">
    <property type="protein sequence ID" value="TCLT_0000074101-mRNA-1"/>
    <property type="gene ID" value="TCLT_0000074101"/>
</dbReference>
<dbReference type="Proteomes" id="UP000276776">
    <property type="component" value="Unassembled WGS sequence"/>
</dbReference>
<reference evidence="3 4" key="2">
    <citation type="submission" date="2018-11" db="EMBL/GenBank/DDBJ databases">
        <authorList>
            <consortium name="Pathogen Informatics"/>
        </authorList>
    </citation>
    <scope>NUCLEOTIDE SEQUENCE [LARGE SCALE GENOMIC DNA]</scope>
</reference>
<keyword evidence="2" id="KW-0732">Signal</keyword>
<evidence type="ECO:0000313" key="3">
    <source>
        <dbReference type="EMBL" id="VDM95829.1"/>
    </source>
</evidence>
<keyword evidence="4" id="KW-1185">Reference proteome</keyword>
<accession>A0A0N5CKX4</accession>
<name>A0A0N5CKX4_THECL</name>